<name>A0A8S1N273_PARPR</name>
<sequence>MSKFKHNVEDVMNKLEQQIKENRRRTRTLSLAKQNSFNNQCRQRLNTMHHIADHFLLKTIYIQPQQDIQQRKKIVNQRLKIQQRKYYQQLFYDKTLHKNQKTEVQPFASCITLSQLNQNVIPLPIVFKQKKEIKKLTKPNSKFNLN</sequence>
<evidence type="ECO:0000256" key="1">
    <source>
        <dbReference type="SAM" id="Coils"/>
    </source>
</evidence>
<reference evidence="2" key="1">
    <citation type="submission" date="2021-01" db="EMBL/GenBank/DDBJ databases">
        <authorList>
            <consortium name="Genoscope - CEA"/>
            <person name="William W."/>
        </authorList>
    </citation>
    <scope>NUCLEOTIDE SEQUENCE</scope>
</reference>
<feature type="coiled-coil region" evidence="1">
    <location>
        <begin position="1"/>
        <end position="32"/>
    </location>
</feature>
<dbReference type="AlphaFoldDB" id="A0A8S1N273"/>
<evidence type="ECO:0000313" key="3">
    <source>
        <dbReference type="Proteomes" id="UP000688137"/>
    </source>
</evidence>
<dbReference type="EMBL" id="CAJJDM010000080">
    <property type="protein sequence ID" value="CAD8086700.1"/>
    <property type="molecule type" value="Genomic_DNA"/>
</dbReference>
<evidence type="ECO:0000313" key="2">
    <source>
        <dbReference type="EMBL" id="CAD8086700.1"/>
    </source>
</evidence>
<protein>
    <submittedName>
        <fullName evidence="2">Uncharacterized protein</fullName>
    </submittedName>
</protein>
<dbReference type="OMA" id="HNVEDVM"/>
<accession>A0A8S1N273</accession>
<comment type="caution">
    <text evidence="2">The sequence shown here is derived from an EMBL/GenBank/DDBJ whole genome shotgun (WGS) entry which is preliminary data.</text>
</comment>
<proteinExistence type="predicted"/>
<organism evidence="2 3">
    <name type="scientific">Paramecium primaurelia</name>
    <dbReference type="NCBI Taxonomy" id="5886"/>
    <lineage>
        <taxon>Eukaryota</taxon>
        <taxon>Sar</taxon>
        <taxon>Alveolata</taxon>
        <taxon>Ciliophora</taxon>
        <taxon>Intramacronucleata</taxon>
        <taxon>Oligohymenophorea</taxon>
        <taxon>Peniculida</taxon>
        <taxon>Parameciidae</taxon>
        <taxon>Paramecium</taxon>
    </lineage>
</organism>
<keyword evidence="1" id="KW-0175">Coiled coil</keyword>
<keyword evidence="3" id="KW-1185">Reference proteome</keyword>
<dbReference type="Proteomes" id="UP000688137">
    <property type="component" value="Unassembled WGS sequence"/>
</dbReference>
<gene>
    <name evidence="2" type="ORF">PPRIM_AZ9-3.1.T0770053</name>
</gene>